<reference evidence="2 3" key="1">
    <citation type="submission" date="2017-07" db="EMBL/GenBank/DDBJ databases">
        <title>The new phylogeny of genus Mycobacterium.</title>
        <authorList>
            <person name="Tortoli E."/>
            <person name="Trovato A."/>
            <person name="Cirillo D.M."/>
        </authorList>
    </citation>
    <scope>NUCLEOTIDE SEQUENCE [LARGE SCALE GENOMIC DNA]</scope>
    <source>
        <strain evidence="2 3">ATCC 33027</strain>
    </source>
</reference>
<dbReference type="Pfam" id="PF10738">
    <property type="entry name" value="Lpp-LpqN"/>
    <property type="match status" value="1"/>
</dbReference>
<evidence type="ECO:0000256" key="1">
    <source>
        <dbReference type="ARBA" id="ARBA00022729"/>
    </source>
</evidence>
<gene>
    <name evidence="2" type="ORF">CG716_12830</name>
</gene>
<dbReference type="EMBL" id="NOZR01000009">
    <property type="protein sequence ID" value="OYN79350.1"/>
    <property type="molecule type" value="Genomic_DNA"/>
</dbReference>
<keyword evidence="1" id="KW-0732">Signal</keyword>
<dbReference type="Gene3D" id="3.40.1000.10">
    <property type="entry name" value="Mog1/PsbP, alpha/beta/alpha sandwich"/>
    <property type="match status" value="1"/>
</dbReference>
<comment type="caution">
    <text evidence="2">The sequence shown here is derived from an EMBL/GenBank/DDBJ whole genome shotgun (WGS) entry which is preliminary data.</text>
</comment>
<dbReference type="OrthoDB" id="4749152at2"/>
<dbReference type="AlphaFoldDB" id="A0A255DJU1"/>
<evidence type="ECO:0008006" key="4">
    <source>
        <dbReference type="Google" id="ProtNLM"/>
    </source>
</evidence>
<proteinExistence type="predicted"/>
<dbReference type="InterPro" id="IPR019674">
    <property type="entry name" value="Lipoprotein_LpqN/LpqT-like"/>
</dbReference>
<sequence>MTVAACGTTPPDYSTVWTTPATTIATTTTSGKPQPIAEYLYGLGVTGEQVPLDKLTDITVTLPRPPGWTKYSNSNFSPGTEVIAKNNTYPTAMVLVFRLTGNFDVKEALKHASADAEVSQNFVKLNSSDADFDGFPSSMIEGSYDLNGKRLHSYNRVVIPVTGAPNFQRYLVQLTVTTLADQAAAASDDVEAIIKGFTVAAK</sequence>
<dbReference type="Proteomes" id="UP000216063">
    <property type="component" value="Unassembled WGS sequence"/>
</dbReference>
<keyword evidence="3" id="KW-1185">Reference proteome</keyword>
<protein>
    <recommendedName>
        <fullName evidence="4">Lipoprotein LpqT</fullName>
    </recommendedName>
</protein>
<organism evidence="2 3">
    <name type="scientific">Mycolicibacterium sphagni</name>
    <dbReference type="NCBI Taxonomy" id="1786"/>
    <lineage>
        <taxon>Bacteria</taxon>
        <taxon>Bacillati</taxon>
        <taxon>Actinomycetota</taxon>
        <taxon>Actinomycetes</taxon>
        <taxon>Mycobacteriales</taxon>
        <taxon>Mycobacteriaceae</taxon>
        <taxon>Mycolicibacterium</taxon>
    </lineage>
</organism>
<accession>A0A255DJU1</accession>
<evidence type="ECO:0000313" key="3">
    <source>
        <dbReference type="Proteomes" id="UP000216063"/>
    </source>
</evidence>
<name>A0A255DJU1_9MYCO</name>
<evidence type="ECO:0000313" key="2">
    <source>
        <dbReference type="EMBL" id="OYN79350.1"/>
    </source>
</evidence>